<dbReference type="InterPro" id="IPR052353">
    <property type="entry name" value="Benzoxazolinone_Detox_Enz"/>
</dbReference>
<dbReference type="Gene3D" id="2.40.33.20">
    <property type="entry name" value="PK beta-barrel domain-like"/>
    <property type="match status" value="1"/>
</dbReference>
<dbReference type="PANTHER" id="PTHR30212">
    <property type="entry name" value="PROTEIN YIIM"/>
    <property type="match status" value="1"/>
</dbReference>
<accession>N1MP99</accession>
<evidence type="ECO:0000313" key="2">
    <source>
        <dbReference type="EMBL" id="CCW17268.1"/>
    </source>
</evidence>
<proteinExistence type="predicted"/>
<dbReference type="OrthoDB" id="9786134at2"/>
<dbReference type="PROSITE" id="PS51340">
    <property type="entry name" value="MOSC"/>
    <property type="match status" value="1"/>
</dbReference>
<evidence type="ECO:0000259" key="1">
    <source>
        <dbReference type="PROSITE" id="PS51340"/>
    </source>
</evidence>
<reference evidence="2 3" key="1">
    <citation type="submission" date="2013-03" db="EMBL/GenBank/DDBJ databases">
        <authorList>
            <person name="Le V."/>
        </authorList>
    </citation>
    <scope>NUCLEOTIDE SEQUENCE [LARGE SCALE GENOMIC DNA]</scope>
    <source>
        <strain evidence="2 3">BiD32</strain>
    </source>
</reference>
<comment type="caution">
    <text evidence="2">The sequence shown here is derived from an EMBL/GenBank/DDBJ whole genome shotgun (WGS) entry which is preliminary data.</text>
</comment>
<dbReference type="Proteomes" id="UP000013201">
    <property type="component" value="Unassembled WGS sequence"/>
</dbReference>
<reference evidence="3" key="2">
    <citation type="submission" date="2013-04" db="EMBL/GenBank/DDBJ databases">
        <title>Bisphenol A degrading Sphingobium sp. strain BiD32.</title>
        <authorList>
            <person name="Nielsen J.L."/>
            <person name="Zhou N.A."/>
            <person name="Kjeldal H."/>
        </authorList>
    </citation>
    <scope>NUCLEOTIDE SEQUENCE [LARGE SCALE GENOMIC DNA]</scope>
    <source>
        <strain evidence="3">BiD32</strain>
    </source>
</reference>
<dbReference type="AlphaFoldDB" id="N1MP99"/>
<name>N1MP99_9SPHN</name>
<sequence>METEIRAVLTGRIARFGPKGEPSGYRKAVRADRVTVTMVGLSDDEQADLVHHGGVDKAVHHYAIDHHEAWVAEQPALASALDGPGAFGENVSTLGWKEDDVCIGDRFRMGTALVEISQGRQPCWKLGHHFGDPAMVGRVVGTGRCGWYYRVIEPGAIMAGDRIRLIDRRYPEWTVARTFRILIGKVPTSRSDIADLAGLPQLSRSWRARCHAMLG</sequence>
<gene>
    <name evidence="2" type="ORF">EBBID32_16070</name>
</gene>
<dbReference type="PANTHER" id="PTHR30212:SF2">
    <property type="entry name" value="PROTEIN YIIM"/>
    <property type="match status" value="1"/>
</dbReference>
<dbReference type="InterPro" id="IPR005302">
    <property type="entry name" value="MoCF_Sase_C"/>
</dbReference>
<protein>
    <submittedName>
        <fullName evidence="2">Uncharacterized protein conserved in bacteria</fullName>
    </submittedName>
</protein>
<organism evidence="2 3">
    <name type="scientific">Sphingobium indicum BiD32</name>
    <dbReference type="NCBI Taxonomy" id="1301087"/>
    <lineage>
        <taxon>Bacteria</taxon>
        <taxon>Pseudomonadati</taxon>
        <taxon>Pseudomonadota</taxon>
        <taxon>Alphaproteobacteria</taxon>
        <taxon>Sphingomonadales</taxon>
        <taxon>Sphingomonadaceae</taxon>
        <taxon>Sphingobium</taxon>
    </lineage>
</organism>
<dbReference type="SUPFAM" id="SSF50800">
    <property type="entry name" value="PK beta-barrel domain-like"/>
    <property type="match status" value="1"/>
</dbReference>
<dbReference type="EMBL" id="CAVK010000072">
    <property type="protein sequence ID" value="CCW17268.1"/>
    <property type="molecule type" value="Genomic_DNA"/>
</dbReference>
<dbReference type="GO" id="GO:0030170">
    <property type="term" value="F:pyridoxal phosphate binding"/>
    <property type="evidence" value="ECO:0007669"/>
    <property type="project" value="InterPro"/>
</dbReference>
<dbReference type="Pfam" id="PF03473">
    <property type="entry name" value="MOSC"/>
    <property type="match status" value="1"/>
</dbReference>
<dbReference type="InterPro" id="IPR011037">
    <property type="entry name" value="Pyrv_Knase-like_insert_dom_sf"/>
</dbReference>
<keyword evidence="3" id="KW-1185">Reference proteome</keyword>
<evidence type="ECO:0000313" key="3">
    <source>
        <dbReference type="Proteomes" id="UP000013201"/>
    </source>
</evidence>
<dbReference type="GO" id="GO:0003824">
    <property type="term" value="F:catalytic activity"/>
    <property type="evidence" value="ECO:0007669"/>
    <property type="project" value="InterPro"/>
</dbReference>
<feature type="domain" description="MOSC" evidence="1">
    <location>
        <begin position="26"/>
        <end position="166"/>
    </location>
</feature>
<dbReference type="GO" id="GO:0030151">
    <property type="term" value="F:molybdenum ion binding"/>
    <property type="evidence" value="ECO:0007669"/>
    <property type="project" value="InterPro"/>
</dbReference>